<sequence>MATTKALLVGAGHAHLHLIRRADELAAAGYEIHLLAPRYFDYSGVASAMAVGGLPRGAGRVDVRALAGSTGVNFHEGRLLSLDPVRRIATGADGAQLAYDALSLNIGSVVSPQGMRVHPSVVRVKPLAALMALDARLQESTRSATTVTIVGGGATGIELAAQLATRWGVGRVRLVESGPAIGADLPPGARERVLRVLARRGVAIHTGCLVQEIGERGLVCAHGCEIAHDVAVLATGLSAPPVLEEWGLGDERGVPVRATLQHTHRDEIYAVGDCAQFLPRPLPRLGVHGVRQGPVLHQSLLARIHDRDLPQYTPRRRALSILDLGGGVGLAVRGRWWWYGAGVLRLKRRIDERWLTMYRLR</sequence>
<keyword evidence="3" id="KW-0285">Flavoprotein</keyword>
<evidence type="ECO:0000259" key="6">
    <source>
        <dbReference type="Pfam" id="PF07992"/>
    </source>
</evidence>
<evidence type="ECO:0000313" key="8">
    <source>
        <dbReference type="Proteomes" id="UP000554054"/>
    </source>
</evidence>
<organism evidence="7 8">
    <name type="scientific">Janibacter cremeus</name>
    <dbReference type="NCBI Taxonomy" id="1285192"/>
    <lineage>
        <taxon>Bacteria</taxon>
        <taxon>Bacillati</taxon>
        <taxon>Actinomycetota</taxon>
        <taxon>Actinomycetes</taxon>
        <taxon>Micrococcales</taxon>
        <taxon>Intrasporangiaceae</taxon>
        <taxon>Janibacter</taxon>
    </lineage>
</organism>
<comment type="cofactor">
    <cofactor evidence="1">
        <name>FAD</name>
        <dbReference type="ChEBI" id="CHEBI:57692"/>
    </cofactor>
</comment>
<dbReference type="Pfam" id="PF07992">
    <property type="entry name" value="Pyr_redox_2"/>
    <property type="match status" value="1"/>
</dbReference>
<dbReference type="InterPro" id="IPR051169">
    <property type="entry name" value="NADH-Q_oxidoreductase"/>
</dbReference>
<dbReference type="PANTHER" id="PTHR42913">
    <property type="entry name" value="APOPTOSIS-INDUCING FACTOR 1"/>
    <property type="match status" value="1"/>
</dbReference>
<name>A0A852VTG2_9MICO</name>
<gene>
    <name evidence="7" type="ORF">BJY20_002620</name>
</gene>
<dbReference type="Proteomes" id="UP000554054">
    <property type="component" value="Unassembled WGS sequence"/>
</dbReference>
<evidence type="ECO:0000256" key="3">
    <source>
        <dbReference type="ARBA" id="ARBA00022630"/>
    </source>
</evidence>
<dbReference type="Gene3D" id="3.50.50.100">
    <property type="match status" value="1"/>
</dbReference>
<dbReference type="SUPFAM" id="SSF51905">
    <property type="entry name" value="FAD/NAD(P)-binding domain"/>
    <property type="match status" value="2"/>
</dbReference>
<reference evidence="7 8" key="1">
    <citation type="submission" date="2020-07" db="EMBL/GenBank/DDBJ databases">
        <title>Sequencing the genomes of 1000 actinobacteria strains.</title>
        <authorList>
            <person name="Klenk H.-P."/>
        </authorList>
    </citation>
    <scope>NUCLEOTIDE SEQUENCE [LARGE SCALE GENOMIC DNA]</scope>
    <source>
        <strain evidence="7 8">DSM 26154</strain>
    </source>
</reference>
<dbReference type="RefSeq" id="WP_185991956.1">
    <property type="nucleotide sequence ID" value="NZ_JACCAE010000001.1"/>
</dbReference>
<keyword evidence="4" id="KW-0274">FAD</keyword>
<comment type="caution">
    <text evidence="7">The sequence shown here is derived from an EMBL/GenBank/DDBJ whole genome shotgun (WGS) entry which is preliminary data.</text>
</comment>
<dbReference type="GO" id="GO:0003955">
    <property type="term" value="F:NAD(P)H dehydrogenase (quinone) activity"/>
    <property type="evidence" value="ECO:0007669"/>
    <property type="project" value="TreeGrafter"/>
</dbReference>
<comment type="similarity">
    <text evidence="2">Belongs to the NADH dehydrogenase family.</text>
</comment>
<keyword evidence="5" id="KW-0560">Oxidoreductase</keyword>
<evidence type="ECO:0000313" key="7">
    <source>
        <dbReference type="EMBL" id="NYF99228.1"/>
    </source>
</evidence>
<evidence type="ECO:0000256" key="2">
    <source>
        <dbReference type="ARBA" id="ARBA00005272"/>
    </source>
</evidence>
<protein>
    <submittedName>
        <fullName evidence="7">NADH dehydrogenase FAD-containing subunit</fullName>
    </submittedName>
</protein>
<dbReference type="PRINTS" id="PR00368">
    <property type="entry name" value="FADPNR"/>
</dbReference>
<evidence type="ECO:0000256" key="4">
    <source>
        <dbReference type="ARBA" id="ARBA00022827"/>
    </source>
</evidence>
<evidence type="ECO:0000256" key="5">
    <source>
        <dbReference type="ARBA" id="ARBA00023002"/>
    </source>
</evidence>
<dbReference type="InterPro" id="IPR023753">
    <property type="entry name" value="FAD/NAD-binding_dom"/>
</dbReference>
<dbReference type="EMBL" id="JACCAE010000001">
    <property type="protein sequence ID" value="NYF99228.1"/>
    <property type="molecule type" value="Genomic_DNA"/>
</dbReference>
<feature type="domain" description="FAD/NAD(P)-binding" evidence="6">
    <location>
        <begin position="7"/>
        <end position="293"/>
    </location>
</feature>
<accession>A0A852VTG2</accession>
<dbReference type="AlphaFoldDB" id="A0A852VTG2"/>
<dbReference type="InterPro" id="IPR036188">
    <property type="entry name" value="FAD/NAD-bd_sf"/>
</dbReference>
<proteinExistence type="inferred from homology"/>
<keyword evidence="8" id="KW-1185">Reference proteome</keyword>
<dbReference type="PANTHER" id="PTHR42913:SF9">
    <property type="entry name" value="SLR1591 PROTEIN"/>
    <property type="match status" value="1"/>
</dbReference>
<evidence type="ECO:0000256" key="1">
    <source>
        <dbReference type="ARBA" id="ARBA00001974"/>
    </source>
</evidence>
<dbReference type="GO" id="GO:0019646">
    <property type="term" value="P:aerobic electron transport chain"/>
    <property type="evidence" value="ECO:0007669"/>
    <property type="project" value="TreeGrafter"/>
</dbReference>